<proteinExistence type="predicted"/>
<dbReference type="Pfam" id="PF07799">
    <property type="entry name" value="DUF1643"/>
    <property type="match status" value="1"/>
</dbReference>
<organism evidence="1 2">
    <name type="scientific">Paraburkholderia madseniana</name>
    <dbReference type="NCBI Taxonomy" id="2599607"/>
    <lineage>
        <taxon>Bacteria</taxon>
        <taxon>Pseudomonadati</taxon>
        <taxon>Pseudomonadota</taxon>
        <taxon>Betaproteobacteria</taxon>
        <taxon>Burkholderiales</taxon>
        <taxon>Burkholderiaceae</taxon>
        <taxon>Paraburkholderia</taxon>
    </lineage>
</organism>
<gene>
    <name evidence="1" type="ORF">OSB80_24265</name>
</gene>
<keyword evidence="2" id="KW-1185">Reference proteome</keyword>
<dbReference type="Proteomes" id="UP001209412">
    <property type="component" value="Unassembled WGS sequence"/>
</dbReference>
<sequence>MTVESHDPGGRVRIKLPAGVAGEASFSPCGRYRPLLTRRWAEGDSFALWIGMNPSTATGEVDDPTVRREWNYTRVRLGVSAYVKANVMDYRATDPKALLEPGIEPQSESNQNTILEQARNARYVVLAFGTLTKAQRRYASELVTALEAEGIPLFCLGFTADGSPRHPLYVKQDSPLVPFPAGSYGM</sequence>
<dbReference type="EMBL" id="JAPKHW010000021">
    <property type="protein sequence ID" value="MCX4148470.1"/>
    <property type="molecule type" value="Genomic_DNA"/>
</dbReference>
<evidence type="ECO:0000313" key="2">
    <source>
        <dbReference type="Proteomes" id="UP001209412"/>
    </source>
</evidence>
<protein>
    <submittedName>
        <fullName evidence="1">DUF1643 domain-containing protein</fullName>
    </submittedName>
</protein>
<evidence type="ECO:0000313" key="1">
    <source>
        <dbReference type="EMBL" id="MCX4148470.1"/>
    </source>
</evidence>
<name>A0ABT3UI93_9BURK</name>
<dbReference type="InterPro" id="IPR012441">
    <property type="entry name" value="DUF1643"/>
</dbReference>
<comment type="caution">
    <text evidence="1">The sequence shown here is derived from an EMBL/GenBank/DDBJ whole genome shotgun (WGS) entry which is preliminary data.</text>
</comment>
<reference evidence="1 2" key="1">
    <citation type="submission" date="2022-11" db="EMBL/GenBank/DDBJ databases">
        <title>PHB producers.</title>
        <authorList>
            <person name="Besaury L."/>
        </authorList>
    </citation>
    <scope>NUCLEOTIDE SEQUENCE [LARGE SCALE GENOMIC DNA]</scope>
    <source>
        <strain evidence="1 2">SEWS6</strain>
    </source>
</reference>
<accession>A0ABT3UI93</accession>